<protein>
    <recommendedName>
        <fullName evidence="9">Peptidase M50 domain-containing protein</fullName>
    </recommendedName>
</protein>
<dbReference type="RefSeq" id="WP_167186889.1">
    <property type="nucleotide sequence ID" value="NZ_JAAONZ010000008.1"/>
</dbReference>
<evidence type="ECO:0000256" key="5">
    <source>
        <dbReference type="ARBA" id="ARBA00022989"/>
    </source>
</evidence>
<evidence type="ECO:0000313" key="11">
    <source>
        <dbReference type="Proteomes" id="UP000787472"/>
    </source>
</evidence>
<dbReference type="GO" id="GO:0012505">
    <property type="term" value="C:endomembrane system"/>
    <property type="evidence" value="ECO:0007669"/>
    <property type="project" value="UniProtKB-SubCell"/>
</dbReference>
<comment type="similarity">
    <text evidence="3">Belongs to the peptidase M50B family.</text>
</comment>
<keyword evidence="7" id="KW-0175">Coiled coil</keyword>
<feature type="transmembrane region" description="Helical" evidence="8">
    <location>
        <begin position="188"/>
        <end position="207"/>
    </location>
</feature>
<dbReference type="GO" id="GO:0016020">
    <property type="term" value="C:membrane"/>
    <property type="evidence" value="ECO:0007669"/>
    <property type="project" value="InterPro"/>
</dbReference>
<sequence length="712" mass="80699">MSLFSKNWYLVESLKPRLKPQVEITPQQQRGERAYALRDPVSGSIQLYTEQAYTVVGLMNGERSLNDIWLLAGDSLQDALPTQQDVISLVASLYQLDMLYLDAPGNALDLFQRRDKKQEKKRLQKLYSPLSVQIPLWDPTRFLDRFCPLVDRLMGKWLLALYLLVTLTGLVVAAQHFEALTANAADRILAAENLFLLWFLYPLVKIIHELGHAVIVRRYGGQVHEVGVMFLVFFPMPYVNASESAAFSSKYQRMTVAAAGLIVELFIAAVAVILWSMASEGMVKSMLYNVAFMAGVSTLLFNGNPLLKFDAYYVLSDYLEIPNLAKKSVSYWGYLVKRYVFRFRELEDPAQDLRERYWLFFYNLFSFVYRVVISISIILFIGSQYFVVGVMLGIWTLVSSWVIPFVKTVSKPFTEPQFAYQGLNPKWVMAVLALMCWGLLFKLPLPYSYTAAGVSWTEPHERLYAGESGFVERIQLPADGQVLAGQELIILTNYELLDRLASVKAQLQEARSRVRSAYQDRARSSLGQAEVTRFQDELADIESALLQTSVQARTNGRMVVQDPQTLPHRYLKRGEIIGYVLHPERPLTVRVAVAETAAERVLGQVQGVSLRPASDRSEEIPATLAAVVPRVSKEIPSPVLSTQGGGEIILDPSSDQALQSLENYVLIEVEAAGLPMTRVFERFYVRFDLPSEPLAKRLYRQLRQVFIEEFDV</sequence>
<comment type="caution">
    <text evidence="10">The sequence shown here is derived from an EMBL/GenBank/DDBJ whole genome shotgun (WGS) entry which is preliminary data.</text>
</comment>
<keyword evidence="6 8" id="KW-0472">Membrane</keyword>
<evidence type="ECO:0000313" key="10">
    <source>
        <dbReference type="EMBL" id="NHO66317.1"/>
    </source>
</evidence>
<dbReference type="InterPro" id="IPR001193">
    <property type="entry name" value="MBTPS2"/>
</dbReference>
<evidence type="ECO:0000256" key="6">
    <source>
        <dbReference type="ARBA" id="ARBA00023136"/>
    </source>
</evidence>
<evidence type="ECO:0000256" key="3">
    <source>
        <dbReference type="ARBA" id="ARBA00007931"/>
    </source>
</evidence>
<comment type="subcellular location">
    <subcellularLocation>
        <location evidence="2">Endomembrane system</location>
        <topology evidence="2">Multi-pass membrane protein</topology>
    </subcellularLocation>
</comment>
<evidence type="ECO:0000256" key="8">
    <source>
        <dbReference type="SAM" id="Phobius"/>
    </source>
</evidence>
<feature type="domain" description="Peptidase M50" evidence="9">
    <location>
        <begin position="206"/>
        <end position="312"/>
    </location>
</feature>
<feature type="transmembrane region" description="Helical" evidence="8">
    <location>
        <begin position="287"/>
        <end position="307"/>
    </location>
</feature>
<dbReference type="PANTHER" id="PTHR13325">
    <property type="entry name" value="PROTEASE M50 MEMBRANE-BOUND TRANSCRIPTION FACTOR SITE 2 PROTEASE"/>
    <property type="match status" value="1"/>
</dbReference>
<dbReference type="Proteomes" id="UP000787472">
    <property type="component" value="Unassembled WGS sequence"/>
</dbReference>
<evidence type="ECO:0000256" key="2">
    <source>
        <dbReference type="ARBA" id="ARBA00004127"/>
    </source>
</evidence>
<evidence type="ECO:0000259" key="9">
    <source>
        <dbReference type="Pfam" id="PF02163"/>
    </source>
</evidence>
<dbReference type="GO" id="GO:0031293">
    <property type="term" value="P:membrane protein intracellular domain proteolysis"/>
    <property type="evidence" value="ECO:0007669"/>
    <property type="project" value="TreeGrafter"/>
</dbReference>
<comment type="cofactor">
    <cofactor evidence="1">
        <name>Zn(2+)</name>
        <dbReference type="ChEBI" id="CHEBI:29105"/>
    </cofactor>
</comment>
<feature type="transmembrane region" description="Helical" evidence="8">
    <location>
        <begin position="157"/>
        <end position="176"/>
    </location>
</feature>
<dbReference type="InterPro" id="IPR008915">
    <property type="entry name" value="Peptidase_M50"/>
</dbReference>
<dbReference type="Pfam" id="PF02163">
    <property type="entry name" value="Peptidase_M50"/>
    <property type="match status" value="1"/>
</dbReference>
<gene>
    <name evidence="10" type="ORF">G8770_12275</name>
</gene>
<evidence type="ECO:0000256" key="1">
    <source>
        <dbReference type="ARBA" id="ARBA00001947"/>
    </source>
</evidence>
<evidence type="ECO:0000256" key="4">
    <source>
        <dbReference type="ARBA" id="ARBA00022692"/>
    </source>
</evidence>
<dbReference type="PANTHER" id="PTHR13325:SF3">
    <property type="entry name" value="MEMBRANE-BOUND TRANSCRIPTION FACTOR SITE-2 PROTEASE"/>
    <property type="match status" value="1"/>
</dbReference>
<keyword evidence="11" id="KW-1185">Reference proteome</keyword>
<feature type="transmembrane region" description="Helical" evidence="8">
    <location>
        <begin position="219"/>
        <end position="236"/>
    </location>
</feature>
<feature type="transmembrane region" description="Helical" evidence="8">
    <location>
        <begin position="426"/>
        <end position="445"/>
    </location>
</feature>
<keyword evidence="4 8" id="KW-0812">Transmembrane</keyword>
<feature type="transmembrane region" description="Helical" evidence="8">
    <location>
        <begin position="385"/>
        <end position="406"/>
    </location>
</feature>
<accession>A0A9E5K0H6</accession>
<dbReference type="GO" id="GO:0004222">
    <property type="term" value="F:metalloendopeptidase activity"/>
    <property type="evidence" value="ECO:0007669"/>
    <property type="project" value="InterPro"/>
</dbReference>
<dbReference type="AlphaFoldDB" id="A0A9E5K0H6"/>
<name>A0A9E5K0H6_9GAMM</name>
<feature type="transmembrane region" description="Helical" evidence="8">
    <location>
        <begin position="256"/>
        <end position="275"/>
    </location>
</feature>
<proteinExistence type="inferred from homology"/>
<feature type="transmembrane region" description="Helical" evidence="8">
    <location>
        <begin position="357"/>
        <end position="380"/>
    </location>
</feature>
<feature type="coiled-coil region" evidence="7">
    <location>
        <begin position="493"/>
        <end position="520"/>
    </location>
</feature>
<dbReference type="EMBL" id="JAAONZ010000008">
    <property type="protein sequence ID" value="NHO66317.1"/>
    <property type="molecule type" value="Genomic_DNA"/>
</dbReference>
<dbReference type="GO" id="GO:0005737">
    <property type="term" value="C:cytoplasm"/>
    <property type="evidence" value="ECO:0007669"/>
    <property type="project" value="TreeGrafter"/>
</dbReference>
<keyword evidence="5 8" id="KW-1133">Transmembrane helix</keyword>
<reference evidence="10" key="1">
    <citation type="submission" date="2020-03" db="EMBL/GenBank/DDBJ databases">
        <authorList>
            <person name="Guo F."/>
        </authorList>
    </citation>
    <scope>NUCLEOTIDE SEQUENCE</scope>
    <source>
        <strain evidence="10">JCM 30134</strain>
    </source>
</reference>
<evidence type="ECO:0000256" key="7">
    <source>
        <dbReference type="SAM" id="Coils"/>
    </source>
</evidence>
<organism evidence="10 11">
    <name type="scientific">Pseudomaricurvus hydrocarbonicus</name>
    <dbReference type="NCBI Taxonomy" id="1470433"/>
    <lineage>
        <taxon>Bacteria</taxon>
        <taxon>Pseudomonadati</taxon>
        <taxon>Pseudomonadota</taxon>
        <taxon>Gammaproteobacteria</taxon>
        <taxon>Cellvibrionales</taxon>
        <taxon>Cellvibrionaceae</taxon>
        <taxon>Pseudomaricurvus</taxon>
    </lineage>
</organism>